<evidence type="ECO:0000313" key="4">
    <source>
        <dbReference type="Proteomes" id="UP000277579"/>
    </source>
</evidence>
<keyword evidence="1" id="KW-0597">Phosphoprotein</keyword>
<keyword evidence="4" id="KW-1185">Reference proteome</keyword>
<evidence type="ECO:0000313" key="3">
    <source>
        <dbReference type="EMBL" id="RKS26144.1"/>
    </source>
</evidence>
<dbReference type="InterPro" id="IPR001789">
    <property type="entry name" value="Sig_transdc_resp-reg_receiver"/>
</dbReference>
<sequence length="149" mass="17256">MKKDKLAIALLDDDHEEHLLFKEVADDFSEIKSVLSFAKGKEMLDYLRGEDKSILPDILFLDLNMPLLSGLDCLIEIRKNEKYKNLPVVIYSTSSSEKDKEATYQNGANLYVNKPVEFSDMRKIFNEVLKINWKEHSGAFNFQKFFLAI</sequence>
<dbReference type="InterPro" id="IPR052893">
    <property type="entry name" value="TCS_response_regulator"/>
</dbReference>
<evidence type="ECO:0000259" key="2">
    <source>
        <dbReference type="PROSITE" id="PS50110"/>
    </source>
</evidence>
<dbReference type="SUPFAM" id="SSF52172">
    <property type="entry name" value="CheY-like"/>
    <property type="match status" value="1"/>
</dbReference>
<dbReference type="Pfam" id="PF00072">
    <property type="entry name" value="Response_reg"/>
    <property type="match status" value="1"/>
</dbReference>
<dbReference type="OrthoDB" id="7631574at2"/>
<reference evidence="3 4" key="1">
    <citation type="submission" date="2018-10" db="EMBL/GenBank/DDBJ databases">
        <title>Genomic Encyclopedia of Archaeal and Bacterial Type Strains, Phase II (KMG-II): from individual species to whole genera.</title>
        <authorList>
            <person name="Goeker M."/>
        </authorList>
    </citation>
    <scope>NUCLEOTIDE SEQUENCE [LARGE SCALE GENOMIC DNA]</scope>
    <source>
        <strain evidence="3 4">DSM 29537</strain>
    </source>
</reference>
<feature type="modified residue" description="4-aspartylphosphate" evidence="1">
    <location>
        <position position="62"/>
    </location>
</feature>
<dbReference type="EMBL" id="RBLC01000001">
    <property type="protein sequence ID" value="RKS26144.1"/>
    <property type="molecule type" value="Genomic_DNA"/>
</dbReference>
<dbReference type="AlphaFoldDB" id="A0A495MJK5"/>
<dbReference type="Proteomes" id="UP000277579">
    <property type="component" value="Unassembled WGS sequence"/>
</dbReference>
<dbReference type="GO" id="GO:0000160">
    <property type="term" value="P:phosphorelay signal transduction system"/>
    <property type="evidence" value="ECO:0007669"/>
    <property type="project" value="InterPro"/>
</dbReference>
<feature type="domain" description="Response regulatory" evidence="2">
    <location>
        <begin position="7"/>
        <end position="129"/>
    </location>
</feature>
<gene>
    <name evidence="3" type="ORF">CLV94_1199</name>
</gene>
<name>A0A495MJK5_9FLAO</name>
<dbReference type="Gene3D" id="3.40.50.2300">
    <property type="match status" value="1"/>
</dbReference>
<comment type="caution">
    <text evidence="3">The sequence shown here is derived from an EMBL/GenBank/DDBJ whole genome shotgun (WGS) entry which is preliminary data.</text>
</comment>
<organism evidence="3 4">
    <name type="scientific">Flavobacterium endophyticum</name>
    <dbReference type="NCBI Taxonomy" id="1540163"/>
    <lineage>
        <taxon>Bacteria</taxon>
        <taxon>Pseudomonadati</taxon>
        <taxon>Bacteroidota</taxon>
        <taxon>Flavobacteriia</taxon>
        <taxon>Flavobacteriales</taxon>
        <taxon>Flavobacteriaceae</taxon>
        <taxon>Flavobacterium</taxon>
    </lineage>
</organism>
<dbReference type="InterPro" id="IPR011006">
    <property type="entry name" value="CheY-like_superfamily"/>
</dbReference>
<evidence type="ECO:0000256" key="1">
    <source>
        <dbReference type="PROSITE-ProRule" id="PRU00169"/>
    </source>
</evidence>
<accession>A0A495MJK5</accession>
<dbReference type="PROSITE" id="PS50110">
    <property type="entry name" value="RESPONSE_REGULATORY"/>
    <property type="match status" value="1"/>
</dbReference>
<dbReference type="PANTHER" id="PTHR44520">
    <property type="entry name" value="RESPONSE REGULATOR RCP1-RELATED"/>
    <property type="match status" value="1"/>
</dbReference>
<dbReference type="PANTHER" id="PTHR44520:SF2">
    <property type="entry name" value="RESPONSE REGULATOR RCP1"/>
    <property type="match status" value="1"/>
</dbReference>
<dbReference type="RefSeq" id="WP_121375493.1">
    <property type="nucleotide sequence ID" value="NZ_RBLC01000001.1"/>
</dbReference>
<proteinExistence type="predicted"/>
<dbReference type="SMART" id="SM00448">
    <property type="entry name" value="REC"/>
    <property type="match status" value="1"/>
</dbReference>
<protein>
    <submittedName>
        <fullName evidence="3">Response regulator receiver domain-containing protein</fullName>
    </submittedName>
</protein>